<evidence type="ECO:0008006" key="3">
    <source>
        <dbReference type="Google" id="ProtNLM"/>
    </source>
</evidence>
<keyword evidence="2" id="KW-1185">Reference proteome</keyword>
<reference evidence="1 2" key="1">
    <citation type="submission" date="2017-08" db="EMBL/GenBank/DDBJ databases">
        <title>Reclassification of Bisgaard taxon 37 and 44.</title>
        <authorList>
            <person name="Christensen H."/>
        </authorList>
    </citation>
    <scope>NUCLEOTIDE SEQUENCE [LARGE SCALE GENOMIC DNA]</scope>
    <source>
        <strain evidence="1 2">111</strain>
    </source>
</reference>
<accession>A0A3A1YQI0</accession>
<dbReference type="AlphaFoldDB" id="A0A3A1YQI0"/>
<evidence type="ECO:0000313" key="2">
    <source>
        <dbReference type="Proteomes" id="UP000265916"/>
    </source>
</evidence>
<dbReference type="EMBL" id="NRJG01000031">
    <property type="protein sequence ID" value="RIY39478.1"/>
    <property type="molecule type" value="Genomic_DNA"/>
</dbReference>
<proteinExistence type="predicted"/>
<sequence length="180" mass="20040">MVSSDSRKYEDLNLHVTPYNPSEEGFKYQGITYFPLNVKFNKLSTDLGTSSKSKLEISNVDNRLAPIIARHDDFIGGKVQIMMIYKSDLSIVSPVINKSYLISALSDYSAEKLVLELVGINDLDRNLPPFEARQLCPFSLGDRYCGYAGATSTCDKTYKNCQKLGNSSRYGGVLGEVKDK</sequence>
<name>A0A3A1YQI0_9GAMM</name>
<organism evidence="1 2">
    <name type="scientific">Psittacicella hinzii</name>
    <dbReference type="NCBI Taxonomy" id="2028575"/>
    <lineage>
        <taxon>Bacteria</taxon>
        <taxon>Pseudomonadati</taxon>
        <taxon>Pseudomonadota</taxon>
        <taxon>Gammaproteobacteria</taxon>
        <taxon>Pasteurellales</taxon>
        <taxon>Psittacicellaceae</taxon>
        <taxon>Psittacicella</taxon>
    </lineage>
</organism>
<protein>
    <recommendedName>
        <fullName evidence="3">Bacteriophage phiJL001 Gp84 C-terminal domain-containing protein</fullName>
    </recommendedName>
</protein>
<evidence type="ECO:0000313" key="1">
    <source>
        <dbReference type="EMBL" id="RIY39478.1"/>
    </source>
</evidence>
<comment type="caution">
    <text evidence="1">The sequence shown here is derived from an EMBL/GenBank/DDBJ whole genome shotgun (WGS) entry which is preliminary data.</text>
</comment>
<dbReference type="Proteomes" id="UP000265916">
    <property type="component" value="Unassembled WGS sequence"/>
</dbReference>
<gene>
    <name evidence="1" type="ORF">CKF58_02115</name>
</gene>